<feature type="active site" description="Charge relay system" evidence="8">
    <location>
        <position position="350"/>
    </location>
</feature>
<dbReference type="InterPro" id="IPR006693">
    <property type="entry name" value="AB_hydrolase_lipase"/>
</dbReference>
<dbReference type="FunFam" id="3.40.50.1820:FF:000057">
    <property type="entry name" value="Lipase"/>
    <property type="match status" value="1"/>
</dbReference>
<evidence type="ECO:0000256" key="2">
    <source>
        <dbReference type="ARBA" id="ARBA00022729"/>
    </source>
</evidence>
<evidence type="ECO:0000256" key="3">
    <source>
        <dbReference type="ARBA" id="ARBA00022801"/>
    </source>
</evidence>
<dbReference type="Proteomes" id="UP001237642">
    <property type="component" value="Unassembled WGS sequence"/>
</dbReference>
<dbReference type="PIRSF" id="PIRSF000862">
    <property type="entry name" value="Steryl_ester_lip"/>
    <property type="match status" value="1"/>
</dbReference>
<proteinExistence type="inferred from homology"/>
<comment type="caution">
    <text evidence="11">The sequence shown here is derived from an EMBL/GenBank/DDBJ whole genome shotgun (WGS) entry which is preliminary data.</text>
</comment>
<evidence type="ECO:0000256" key="5">
    <source>
        <dbReference type="ARBA" id="ARBA00023098"/>
    </source>
</evidence>
<dbReference type="InterPro" id="IPR029058">
    <property type="entry name" value="AB_hydrolase_fold"/>
</dbReference>
<keyword evidence="6" id="KW-0325">Glycoprotein</keyword>
<dbReference type="InterPro" id="IPR025483">
    <property type="entry name" value="Lipase_euk"/>
</dbReference>
<dbReference type="PANTHER" id="PTHR11005">
    <property type="entry name" value="LYSOSOMAL ACID LIPASE-RELATED"/>
    <property type="match status" value="1"/>
</dbReference>
<comment type="similarity">
    <text evidence="1 7">Belongs to the AB hydrolase superfamily. Lipase family.</text>
</comment>
<evidence type="ECO:0000256" key="8">
    <source>
        <dbReference type="PIRSR" id="PIRSR000862-1"/>
    </source>
</evidence>
<keyword evidence="4 7" id="KW-0442">Lipid degradation</keyword>
<dbReference type="SUPFAM" id="SSF53474">
    <property type="entry name" value="alpha/beta-Hydrolases"/>
    <property type="match status" value="1"/>
</dbReference>
<sequence length="410" mass="46169">MAACGWLICVILLKVGRLIQSQQNIGHNNHSKYPPDLSTICFDDSLTKGYKCEDYDVITDDGYVLRMHRFPEGRFTHLERGKKPPVYLQHGILVDAANWFTVSHANQALPLILVDAGFDVWLGNTRGTRYSRKHVSEKFSSSDDYWDFTFSEMAKYDLPAFINFVIQQTGQKVHYMGHSLGTTQFFAAFSEWKVEEKVKTATLLSPIAFLNHITAEGAVIAAKAYIGEIVGTFGIPYLDLKVQPLSAITYAVCNFPGVNCWHVFAGFSGPNCCMNASTVNLYLHNWPQAVPVKTLAHLCQNIRTGIFSKYDYGNPATNLERYGVPEAPVYDIQTSIPKDFPLLLCHGSPDALADPEDVRRTLSVLRSHRNIHEIYIDNYAHFDFINAMTAKDVLYPDIVNFVKAHDRTLS</sequence>
<keyword evidence="12" id="KW-1185">Reference proteome</keyword>
<evidence type="ECO:0000259" key="10">
    <source>
        <dbReference type="Pfam" id="PF04083"/>
    </source>
</evidence>
<reference evidence="11" key="2">
    <citation type="submission" date="2023-05" db="EMBL/GenBank/DDBJ databases">
        <authorList>
            <person name="Schelkunov M.I."/>
        </authorList>
    </citation>
    <scope>NUCLEOTIDE SEQUENCE</scope>
    <source>
        <strain evidence="11">Hsosn_3</strain>
        <tissue evidence="11">Leaf</tissue>
    </source>
</reference>
<feature type="chain" id="PRO_5042158555" description="Lipase" evidence="9">
    <location>
        <begin position="22"/>
        <end position="410"/>
    </location>
</feature>
<keyword evidence="5" id="KW-0443">Lipid metabolism</keyword>
<dbReference type="GO" id="GO:0016042">
    <property type="term" value="P:lipid catabolic process"/>
    <property type="evidence" value="ECO:0007669"/>
    <property type="project" value="UniProtKB-KW"/>
</dbReference>
<feature type="active site" description="Charge relay system" evidence="8">
    <location>
        <position position="381"/>
    </location>
</feature>
<evidence type="ECO:0000256" key="4">
    <source>
        <dbReference type="ARBA" id="ARBA00022963"/>
    </source>
</evidence>
<organism evidence="11 12">
    <name type="scientific">Heracleum sosnowskyi</name>
    <dbReference type="NCBI Taxonomy" id="360622"/>
    <lineage>
        <taxon>Eukaryota</taxon>
        <taxon>Viridiplantae</taxon>
        <taxon>Streptophyta</taxon>
        <taxon>Embryophyta</taxon>
        <taxon>Tracheophyta</taxon>
        <taxon>Spermatophyta</taxon>
        <taxon>Magnoliopsida</taxon>
        <taxon>eudicotyledons</taxon>
        <taxon>Gunneridae</taxon>
        <taxon>Pentapetalae</taxon>
        <taxon>asterids</taxon>
        <taxon>campanulids</taxon>
        <taxon>Apiales</taxon>
        <taxon>Apiaceae</taxon>
        <taxon>Apioideae</taxon>
        <taxon>apioid superclade</taxon>
        <taxon>Tordylieae</taxon>
        <taxon>Tordyliinae</taxon>
        <taxon>Heracleum</taxon>
    </lineage>
</organism>
<dbReference type="Pfam" id="PF04083">
    <property type="entry name" value="Abhydro_lipase"/>
    <property type="match status" value="1"/>
</dbReference>
<feature type="active site" description="Nucleophile" evidence="8">
    <location>
        <position position="179"/>
    </location>
</feature>
<accession>A0AAD8HI27</accession>
<evidence type="ECO:0000313" key="11">
    <source>
        <dbReference type="EMBL" id="KAK1367702.1"/>
    </source>
</evidence>
<gene>
    <name evidence="11" type="ORF">POM88_033794</name>
</gene>
<dbReference type="Gene3D" id="3.40.50.1820">
    <property type="entry name" value="alpha/beta hydrolase"/>
    <property type="match status" value="1"/>
</dbReference>
<evidence type="ECO:0000256" key="6">
    <source>
        <dbReference type="ARBA" id="ARBA00023180"/>
    </source>
</evidence>
<name>A0AAD8HI27_9APIA</name>
<evidence type="ECO:0000256" key="7">
    <source>
        <dbReference type="PIRNR" id="PIRNR000862"/>
    </source>
</evidence>
<evidence type="ECO:0000313" key="12">
    <source>
        <dbReference type="Proteomes" id="UP001237642"/>
    </source>
</evidence>
<reference evidence="11" key="1">
    <citation type="submission" date="2023-02" db="EMBL/GenBank/DDBJ databases">
        <title>Genome of toxic invasive species Heracleum sosnowskyi carries increased number of genes despite the absence of recent whole-genome duplications.</title>
        <authorList>
            <person name="Schelkunov M."/>
            <person name="Shtratnikova V."/>
            <person name="Makarenko M."/>
            <person name="Klepikova A."/>
            <person name="Omelchenko D."/>
            <person name="Novikova G."/>
            <person name="Obukhova E."/>
            <person name="Bogdanov V."/>
            <person name="Penin A."/>
            <person name="Logacheva M."/>
        </authorList>
    </citation>
    <scope>NUCLEOTIDE SEQUENCE</scope>
    <source>
        <strain evidence="11">Hsosn_3</strain>
        <tissue evidence="11">Leaf</tissue>
    </source>
</reference>
<evidence type="ECO:0000256" key="9">
    <source>
        <dbReference type="SAM" id="SignalP"/>
    </source>
</evidence>
<dbReference type="EMBL" id="JAUIZM010000008">
    <property type="protein sequence ID" value="KAK1367702.1"/>
    <property type="molecule type" value="Genomic_DNA"/>
</dbReference>
<evidence type="ECO:0000256" key="1">
    <source>
        <dbReference type="ARBA" id="ARBA00010701"/>
    </source>
</evidence>
<feature type="signal peptide" evidence="9">
    <location>
        <begin position="1"/>
        <end position="21"/>
    </location>
</feature>
<protein>
    <recommendedName>
        <fullName evidence="7">Lipase</fullName>
    </recommendedName>
</protein>
<dbReference type="GO" id="GO:0016788">
    <property type="term" value="F:hydrolase activity, acting on ester bonds"/>
    <property type="evidence" value="ECO:0007669"/>
    <property type="project" value="InterPro"/>
</dbReference>
<feature type="domain" description="Partial AB-hydrolase lipase" evidence="10">
    <location>
        <begin position="48"/>
        <end position="101"/>
    </location>
</feature>
<dbReference type="AlphaFoldDB" id="A0AAD8HI27"/>
<keyword evidence="2 9" id="KW-0732">Signal</keyword>
<keyword evidence="3 7" id="KW-0378">Hydrolase</keyword>